<name>A0A239CUD5_9FLAO</name>
<accession>A0A239CUD5</accession>
<dbReference type="EMBL" id="FZNY01000008">
    <property type="protein sequence ID" value="SNS23134.1"/>
    <property type="molecule type" value="Genomic_DNA"/>
</dbReference>
<keyword evidence="2" id="KW-1185">Reference proteome</keyword>
<gene>
    <name evidence="1" type="ORF">SAMN06265376_108170</name>
</gene>
<protein>
    <submittedName>
        <fullName evidence="1">Uncharacterized protein</fullName>
    </submittedName>
</protein>
<dbReference type="Proteomes" id="UP000198379">
    <property type="component" value="Unassembled WGS sequence"/>
</dbReference>
<reference evidence="1 2" key="1">
    <citation type="submission" date="2017-06" db="EMBL/GenBank/DDBJ databases">
        <authorList>
            <person name="Kim H.J."/>
            <person name="Triplett B.A."/>
        </authorList>
    </citation>
    <scope>NUCLEOTIDE SEQUENCE [LARGE SCALE GENOMIC DNA]</scope>
    <source>
        <strain evidence="1 2">DSM 25597</strain>
    </source>
</reference>
<dbReference type="AlphaFoldDB" id="A0A239CUD5"/>
<evidence type="ECO:0000313" key="2">
    <source>
        <dbReference type="Proteomes" id="UP000198379"/>
    </source>
</evidence>
<proteinExistence type="predicted"/>
<organism evidence="1 2">
    <name type="scientific">Dokdonia pacifica</name>
    <dbReference type="NCBI Taxonomy" id="1627892"/>
    <lineage>
        <taxon>Bacteria</taxon>
        <taxon>Pseudomonadati</taxon>
        <taxon>Bacteroidota</taxon>
        <taxon>Flavobacteriia</taxon>
        <taxon>Flavobacteriales</taxon>
        <taxon>Flavobacteriaceae</taxon>
        <taxon>Dokdonia</taxon>
    </lineage>
</organism>
<dbReference type="RefSeq" id="WP_089373448.1">
    <property type="nucleotide sequence ID" value="NZ_BMEP01000009.1"/>
</dbReference>
<dbReference type="OrthoDB" id="797757at2"/>
<sequence length="159" mass="17321">MSTKTIPFDDATADTDLWQKLNPDHAKAFLIPTGDLLAMLAEMEIIAVDPATGNITGNTSAANNQEVRAYMGIDTSIYSSYGGGKDPVKFRKNGFGEKLIMVGTMPDPFTPNVDIDVMVDEKNRVTYPPGARYSIEGSGIYDFTRPCPNECDPNSPLNH</sequence>
<evidence type="ECO:0000313" key="1">
    <source>
        <dbReference type="EMBL" id="SNS23134.1"/>
    </source>
</evidence>